<dbReference type="Proteomes" id="UP001151760">
    <property type="component" value="Unassembled WGS sequence"/>
</dbReference>
<accession>A0ABQ5CMG8</accession>
<keyword evidence="2" id="KW-1185">Reference proteome</keyword>
<dbReference type="EMBL" id="BQNB010014416">
    <property type="protein sequence ID" value="GJT27880.1"/>
    <property type="molecule type" value="Genomic_DNA"/>
</dbReference>
<evidence type="ECO:0000313" key="2">
    <source>
        <dbReference type="Proteomes" id="UP001151760"/>
    </source>
</evidence>
<evidence type="ECO:0000313" key="1">
    <source>
        <dbReference type="EMBL" id="GJT27880.1"/>
    </source>
</evidence>
<name>A0ABQ5CMG8_9ASTR</name>
<gene>
    <name evidence="1" type="ORF">Tco_0908155</name>
</gene>
<comment type="caution">
    <text evidence="1">The sequence shown here is derived from an EMBL/GenBank/DDBJ whole genome shotgun (WGS) entry which is preliminary data.</text>
</comment>
<protein>
    <submittedName>
        <fullName evidence="1">Uncharacterized protein</fullName>
    </submittedName>
</protein>
<proteinExistence type="predicted"/>
<reference evidence="1" key="2">
    <citation type="submission" date="2022-01" db="EMBL/GenBank/DDBJ databases">
        <authorList>
            <person name="Yamashiro T."/>
            <person name="Shiraishi A."/>
            <person name="Satake H."/>
            <person name="Nakayama K."/>
        </authorList>
    </citation>
    <scope>NUCLEOTIDE SEQUENCE</scope>
</reference>
<reference evidence="1" key="1">
    <citation type="journal article" date="2022" name="Int. J. Mol. Sci.">
        <title>Draft Genome of Tanacetum Coccineum: Genomic Comparison of Closely Related Tanacetum-Family Plants.</title>
        <authorList>
            <person name="Yamashiro T."/>
            <person name="Shiraishi A."/>
            <person name="Nakayama K."/>
            <person name="Satake H."/>
        </authorList>
    </citation>
    <scope>NUCLEOTIDE SEQUENCE</scope>
</reference>
<organism evidence="1 2">
    <name type="scientific">Tanacetum coccineum</name>
    <dbReference type="NCBI Taxonomy" id="301880"/>
    <lineage>
        <taxon>Eukaryota</taxon>
        <taxon>Viridiplantae</taxon>
        <taxon>Streptophyta</taxon>
        <taxon>Embryophyta</taxon>
        <taxon>Tracheophyta</taxon>
        <taxon>Spermatophyta</taxon>
        <taxon>Magnoliopsida</taxon>
        <taxon>eudicotyledons</taxon>
        <taxon>Gunneridae</taxon>
        <taxon>Pentapetalae</taxon>
        <taxon>asterids</taxon>
        <taxon>campanulids</taxon>
        <taxon>Asterales</taxon>
        <taxon>Asteraceae</taxon>
        <taxon>Asteroideae</taxon>
        <taxon>Anthemideae</taxon>
        <taxon>Anthemidinae</taxon>
        <taxon>Tanacetum</taxon>
    </lineage>
</organism>
<sequence>MWGGHALIIREQTRRTGVTILLGSYNLVMVVHPIVQVSDGMRTSIFGENCVVLLLLLTQEWGLDVQVMTHLLLLSKTGFLWVFLEAVYGGNQAEIGSYLGPLPSGLGPQVAGLEDSTLKDPPWWVPTGVAFMIKRGCWEYGLCGPEIFDSSGWLTLDFIMTPTRDGARIGEVVAQWISCVSHHDLNGSLTNWVPLSVMMVCGMPHAISSDYLVVNEGAARNGLHMSIPYLRNDQGAVIMMRPCFDARILNMSLAQLQHPS</sequence>